<dbReference type="RefSeq" id="WP_004773105.1">
    <property type="nucleotide sequence ID" value="NZ_KB849357.1"/>
</dbReference>
<accession>N8W8Q0</accession>
<reference evidence="1 2" key="1">
    <citation type="submission" date="2013-02" db="EMBL/GenBank/DDBJ databases">
        <title>The Genome Sequence of Acinetobacter sp. NIPH 758.</title>
        <authorList>
            <consortium name="The Broad Institute Genome Sequencing Platform"/>
            <consortium name="The Broad Institute Genome Sequencing Center for Infectious Disease"/>
            <person name="Cerqueira G."/>
            <person name="Feldgarden M."/>
            <person name="Courvalin P."/>
            <person name="Perichon B."/>
            <person name="Grillot-Courvalin C."/>
            <person name="Clermont D."/>
            <person name="Rocha E."/>
            <person name="Yoon E.-J."/>
            <person name="Nemec A."/>
            <person name="Walker B."/>
            <person name="Young S.K."/>
            <person name="Zeng Q."/>
            <person name="Gargeya S."/>
            <person name="Fitzgerald M."/>
            <person name="Haas B."/>
            <person name="Abouelleil A."/>
            <person name="Alvarado L."/>
            <person name="Arachchi H.M."/>
            <person name="Berlin A.M."/>
            <person name="Chapman S.B."/>
            <person name="Dewar J."/>
            <person name="Goldberg J."/>
            <person name="Griggs A."/>
            <person name="Gujja S."/>
            <person name="Hansen M."/>
            <person name="Howarth C."/>
            <person name="Imamovic A."/>
            <person name="Larimer J."/>
            <person name="McCowan C."/>
            <person name="Murphy C."/>
            <person name="Neiman D."/>
            <person name="Pearson M."/>
            <person name="Priest M."/>
            <person name="Roberts A."/>
            <person name="Saif S."/>
            <person name="Shea T."/>
            <person name="Sisk P."/>
            <person name="Sykes S."/>
            <person name="Wortman J."/>
            <person name="Nusbaum C."/>
            <person name="Birren B."/>
        </authorList>
    </citation>
    <scope>NUCLEOTIDE SEQUENCE [LARGE SCALE GENOMIC DNA]</scope>
    <source>
        <strain evidence="1 2">NIPH 758</strain>
    </source>
</reference>
<dbReference type="HOGENOM" id="CLU_670194_0_0_6"/>
<organism evidence="1 2">
    <name type="scientific">Acinetobacter vivianii</name>
    <dbReference type="NCBI Taxonomy" id="1776742"/>
    <lineage>
        <taxon>Bacteria</taxon>
        <taxon>Pseudomonadati</taxon>
        <taxon>Pseudomonadota</taxon>
        <taxon>Gammaproteobacteria</taxon>
        <taxon>Moraxellales</taxon>
        <taxon>Moraxellaceae</taxon>
        <taxon>Acinetobacter</taxon>
    </lineage>
</organism>
<name>N8W8Q0_9GAMM</name>
<sequence length="410" mass="47487">MKKKHLKIESEFSTINLSKNKEYHSNFIRNQISSRLIEEDLAGNLISNVLSIGEKIDENLWEFSIGPRWHFNTLKSDASKSLLEFIYHKINTPDGAWLSKLIKKIYQSDKKIYIETRFPILNINFFLTDLSISADQSLSDFFGEYTIWHKKNLILKPRDPNKYSFELINTPNRSVGKILYEENKIDICWGLGVPSSFFAENSVGFSQESSPPLHYYLNAGDFLSNESWDYITNILEYYETKIVGVEACKSRLIDGVKLKGVHLIETKSSKIPLYYSSFDPNKDVAFELEKITNYALKPMEVPYNYIVDRHEILNNGVTLSIRRPKHYGLLGKFPEIFTLLNQSDENNQLKDRIKLLFLSKDSSLKDFLILEKKINSACRQVVIGRIKPRFRSQLYIPFTSCGIVSLKDIT</sequence>
<gene>
    <name evidence="1" type="ORF">F971_03206</name>
</gene>
<protein>
    <submittedName>
        <fullName evidence="1">Uncharacterized protein</fullName>
    </submittedName>
</protein>
<evidence type="ECO:0000313" key="1">
    <source>
        <dbReference type="EMBL" id="ENU91299.1"/>
    </source>
</evidence>
<dbReference type="Proteomes" id="UP000013049">
    <property type="component" value="Unassembled WGS sequence"/>
</dbReference>
<comment type="caution">
    <text evidence="1">The sequence shown here is derived from an EMBL/GenBank/DDBJ whole genome shotgun (WGS) entry which is preliminary data.</text>
</comment>
<proteinExistence type="predicted"/>
<dbReference type="AlphaFoldDB" id="N8W8Q0"/>
<dbReference type="PATRIC" id="fig|1217712.3.peg.3094"/>
<evidence type="ECO:0000313" key="2">
    <source>
        <dbReference type="Proteomes" id="UP000013049"/>
    </source>
</evidence>
<dbReference type="EMBL" id="APPC01000020">
    <property type="protein sequence ID" value="ENU91299.1"/>
    <property type="molecule type" value="Genomic_DNA"/>
</dbReference>